<comment type="cofactor">
    <cofactor evidence="12">
        <name>heme</name>
        <dbReference type="ChEBI" id="CHEBI:30413"/>
    </cofactor>
    <text evidence="12">The heme is bound between the two transmembrane subunits.</text>
</comment>
<keyword evidence="5 12" id="KW-0349">Heme</keyword>
<reference evidence="14" key="1">
    <citation type="journal article" date="2014" name="Int. J. Syst. Evol. Microbiol.">
        <title>Complete genome sequence of Corynebacterium casei LMG S-19264T (=DSM 44701T), isolated from a smear-ripened cheese.</title>
        <authorList>
            <consortium name="US DOE Joint Genome Institute (JGI-PGF)"/>
            <person name="Walter F."/>
            <person name="Albersmeier A."/>
            <person name="Kalinowski J."/>
            <person name="Ruckert C."/>
        </authorList>
    </citation>
    <scope>NUCLEOTIDE SEQUENCE</scope>
    <source>
        <strain evidence="14">KCTC 22169</strain>
    </source>
</reference>
<evidence type="ECO:0000256" key="8">
    <source>
        <dbReference type="ARBA" id="ARBA00022989"/>
    </source>
</evidence>
<dbReference type="GO" id="GO:0006099">
    <property type="term" value="P:tricarboxylic acid cycle"/>
    <property type="evidence" value="ECO:0007669"/>
    <property type="project" value="InterPro"/>
</dbReference>
<comment type="function">
    <text evidence="1">Membrane-anchoring subunit of succinate dehydrogenase (SDH).</text>
</comment>
<keyword evidence="6 13" id="KW-0812">Transmembrane</keyword>
<evidence type="ECO:0000256" key="2">
    <source>
        <dbReference type="ARBA" id="ARBA00004370"/>
    </source>
</evidence>
<name>A0A918K7S8_9GAMM</name>
<dbReference type="InterPro" id="IPR034804">
    <property type="entry name" value="SQR/QFR_C/D"/>
</dbReference>
<dbReference type="Proteomes" id="UP000626148">
    <property type="component" value="Unassembled WGS sequence"/>
</dbReference>
<dbReference type="CDD" id="cd03499">
    <property type="entry name" value="SQR_TypeC_SdhC"/>
    <property type="match status" value="1"/>
</dbReference>
<dbReference type="Gene3D" id="1.20.1300.10">
    <property type="entry name" value="Fumarate reductase/succinate dehydrogenase, transmembrane subunit"/>
    <property type="match status" value="1"/>
</dbReference>
<dbReference type="AlphaFoldDB" id="A0A918K7S8"/>
<dbReference type="GO" id="GO:0009055">
    <property type="term" value="F:electron transfer activity"/>
    <property type="evidence" value="ECO:0007669"/>
    <property type="project" value="InterPro"/>
</dbReference>
<gene>
    <name evidence="14" type="ORF">GCM10007392_21170</name>
</gene>
<comment type="similarity">
    <text evidence="3">Belongs to the cytochrome b560 family.</text>
</comment>
<evidence type="ECO:0000256" key="1">
    <source>
        <dbReference type="ARBA" id="ARBA00004050"/>
    </source>
</evidence>
<dbReference type="InterPro" id="IPR000701">
    <property type="entry name" value="SuccDH_FuR_B_TM-su"/>
</dbReference>
<evidence type="ECO:0000256" key="5">
    <source>
        <dbReference type="ARBA" id="ARBA00022617"/>
    </source>
</evidence>
<keyword evidence="9 12" id="KW-0408">Iron</keyword>
<feature type="transmembrane region" description="Helical" evidence="13">
    <location>
        <begin position="72"/>
        <end position="92"/>
    </location>
</feature>
<feature type="transmembrane region" description="Helical" evidence="13">
    <location>
        <begin position="29"/>
        <end position="51"/>
    </location>
</feature>
<comment type="subunit">
    <text evidence="11">Part of an enzyme complex containing four subunits: a flavoprotein, an iron-sulfur protein, plus two membrane-anchoring proteins, SdhC and SdhD. The complex can form homotrimers.</text>
</comment>
<protein>
    <recommendedName>
        <fullName evidence="4">Succinate dehydrogenase cytochrome b556 subunit</fullName>
    </recommendedName>
</protein>
<keyword evidence="15" id="KW-1185">Reference proteome</keyword>
<feature type="binding site" description="axial binding residue" evidence="12">
    <location>
        <position position="49"/>
    </location>
    <ligand>
        <name>heme</name>
        <dbReference type="ChEBI" id="CHEBI:30413"/>
        <note>ligand shared with second transmembrane subunit</note>
    </ligand>
    <ligandPart>
        <name>Fe</name>
        <dbReference type="ChEBI" id="CHEBI:18248"/>
    </ligandPart>
</feature>
<sequence length="93" mass="10230">MLFFAVGFMIWALSNSLESRQGFEQTVAIMTHPLAKFITWGILSLIAYHLLAGIKHLIMDAGYLETLETGPVAAKVTLALTAVVIVLLGVWVW</sequence>
<evidence type="ECO:0000313" key="15">
    <source>
        <dbReference type="Proteomes" id="UP000626148"/>
    </source>
</evidence>
<evidence type="ECO:0000256" key="12">
    <source>
        <dbReference type="PIRSR" id="PIRSR000178-1"/>
    </source>
</evidence>
<evidence type="ECO:0000256" key="13">
    <source>
        <dbReference type="SAM" id="Phobius"/>
    </source>
</evidence>
<dbReference type="InterPro" id="IPR014314">
    <property type="entry name" value="Succ_DH_cytb556"/>
</dbReference>
<evidence type="ECO:0000313" key="14">
    <source>
        <dbReference type="EMBL" id="GGX53429.1"/>
    </source>
</evidence>
<evidence type="ECO:0000256" key="6">
    <source>
        <dbReference type="ARBA" id="ARBA00022692"/>
    </source>
</evidence>
<evidence type="ECO:0000256" key="3">
    <source>
        <dbReference type="ARBA" id="ARBA00007244"/>
    </source>
</evidence>
<comment type="caution">
    <text evidence="14">The sequence shown here is derived from an EMBL/GenBank/DDBJ whole genome shotgun (WGS) entry which is preliminary data.</text>
</comment>
<comment type="subcellular location">
    <subcellularLocation>
        <location evidence="2">Membrane</location>
    </subcellularLocation>
</comment>
<evidence type="ECO:0000256" key="11">
    <source>
        <dbReference type="ARBA" id="ARBA00025912"/>
    </source>
</evidence>
<organism evidence="14 15">
    <name type="scientific">Saccharospirillum salsuginis</name>
    <dbReference type="NCBI Taxonomy" id="418750"/>
    <lineage>
        <taxon>Bacteria</taxon>
        <taxon>Pseudomonadati</taxon>
        <taxon>Pseudomonadota</taxon>
        <taxon>Gammaproteobacteria</taxon>
        <taxon>Oceanospirillales</taxon>
        <taxon>Saccharospirillaceae</taxon>
        <taxon>Saccharospirillum</taxon>
    </lineage>
</organism>
<keyword evidence="10 13" id="KW-0472">Membrane</keyword>
<evidence type="ECO:0000256" key="9">
    <source>
        <dbReference type="ARBA" id="ARBA00023004"/>
    </source>
</evidence>
<keyword evidence="7 12" id="KW-0479">Metal-binding</keyword>
<proteinExistence type="inferred from homology"/>
<dbReference type="SUPFAM" id="SSF81343">
    <property type="entry name" value="Fumarate reductase respiratory complex transmembrane subunits"/>
    <property type="match status" value="1"/>
</dbReference>
<evidence type="ECO:0000256" key="10">
    <source>
        <dbReference type="ARBA" id="ARBA00023136"/>
    </source>
</evidence>
<evidence type="ECO:0000256" key="4">
    <source>
        <dbReference type="ARBA" id="ARBA00020076"/>
    </source>
</evidence>
<reference evidence="14" key="2">
    <citation type="submission" date="2020-09" db="EMBL/GenBank/DDBJ databases">
        <authorList>
            <person name="Sun Q."/>
            <person name="Kim S."/>
        </authorList>
    </citation>
    <scope>NUCLEOTIDE SEQUENCE</scope>
    <source>
        <strain evidence="14">KCTC 22169</strain>
    </source>
</reference>
<evidence type="ECO:0000256" key="7">
    <source>
        <dbReference type="ARBA" id="ARBA00022723"/>
    </source>
</evidence>
<dbReference type="PIRSF" id="PIRSF000178">
    <property type="entry name" value="SDH_cyt_b560"/>
    <property type="match status" value="1"/>
</dbReference>
<dbReference type="Pfam" id="PF01127">
    <property type="entry name" value="Sdh_cyt"/>
    <property type="match status" value="1"/>
</dbReference>
<dbReference type="GO" id="GO:0046872">
    <property type="term" value="F:metal ion binding"/>
    <property type="evidence" value="ECO:0007669"/>
    <property type="project" value="UniProtKB-KW"/>
</dbReference>
<keyword evidence="8 13" id="KW-1133">Transmembrane helix</keyword>
<dbReference type="NCBIfam" id="TIGR02970">
    <property type="entry name" value="succ_dehyd_cytB"/>
    <property type="match status" value="1"/>
</dbReference>
<accession>A0A918K7S8</accession>
<dbReference type="GO" id="GO:0016020">
    <property type="term" value="C:membrane"/>
    <property type="evidence" value="ECO:0007669"/>
    <property type="project" value="UniProtKB-SubCell"/>
</dbReference>
<dbReference type="EMBL" id="BMXR01000004">
    <property type="protein sequence ID" value="GGX53429.1"/>
    <property type="molecule type" value="Genomic_DNA"/>
</dbReference>